<evidence type="ECO:0000313" key="2">
    <source>
        <dbReference type="Proteomes" id="UP000253562"/>
    </source>
</evidence>
<gene>
    <name evidence="1" type="ORF">DTL42_19185</name>
</gene>
<dbReference type="AlphaFoldDB" id="A0A368KMH8"/>
<evidence type="ECO:0000313" key="1">
    <source>
        <dbReference type="EMBL" id="RCS43279.1"/>
    </source>
</evidence>
<organism evidence="1 2">
    <name type="scientific">Bremerella cremea</name>
    <dbReference type="NCBI Taxonomy" id="1031537"/>
    <lineage>
        <taxon>Bacteria</taxon>
        <taxon>Pseudomonadati</taxon>
        <taxon>Planctomycetota</taxon>
        <taxon>Planctomycetia</taxon>
        <taxon>Pirellulales</taxon>
        <taxon>Pirellulaceae</taxon>
        <taxon>Bremerella</taxon>
    </lineage>
</organism>
<reference evidence="1 2" key="1">
    <citation type="submission" date="2018-07" db="EMBL/GenBank/DDBJ databases">
        <title>Comparative genomes isolates from brazilian mangrove.</title>
        <authorList>
            <person name="De Araujo J.E."/>
            <person name="Taketani R.G."/>
            <person name="Silva M.C.P."/>
            <person name="Lourenco M.V."/>
            <person name="Oliveira V.M."/>
            <person name="Andreote F.D."/>
        </authorList>
    </citation>
    <scope>NUCLEOTIDE SEQUENCE [LARGE SCALE GENOMIC DNA]</scope>
    <source>
        <strain evidence="1 2">HEX PRIS-MGV</strain>
    </source>
</reference>
<dbReference type="EMBL" id="QPEX01000039">
    <property type="protein sequence ID" value="RCS43279.1"/>
    <property type="molecule type" value="Genomic_DNA"/>
</dbReference>
<proteinExistence type="predicted"/>
<name>A0A368KMH8_9BACT</name>
<protein>
    <submittedName>
        <fullName evidence="1">Uncharacterized protein</fullName>
    </submittedName>
</protein>
<accession>A0A368KMH8</accession>
<comment type="caution">
    <text evidence="1">The sequence shown here is derived from an EMBL/GenBank/DDBJ whole genome shotgun (WGS) entry which is preliminary data.</text>
</comment>
<dbReference type="Proteomes" id="UP000253562">
    <property type="component" value="Unassembled WGS sequence"/>
</dbReference>
<sequence length="195" mass="22747">MENTWPIQLFHGDKFSPPQWKKMAVLKFSRLRVPRVSCPGLATVSIPRSLRLVEEVVHGIPRSRRQSNSWLLVAGKPYPRNPRHRPEAPWHTERFPWQPVPPAVEILPATVRKSWAIAFLSQGEDEINEGIRAMDQQHADWFMEELRKQEEYRNSPQCKNDEYERNRKCCVPWRGGLLEVRLIVTAMSPSMKPCS</sequence>